<organism evidence="15 16">
    <name type="scientific">Homarus americanus</name>
    <name type="common">American lobster</name>
    <dbReference type="NCBI Taxonomy" id="6706"/>
    <lineage>
        <taxon>Eukaryota</taxon>
        <taxon>Metazoa</taxon>
        <taxon>Ecdysozoa</taxon>
        <taxon>Arthropoda</taxon>
        <taxon>Crustacea</taxon>
        <taxon>Multicrustacea</taxon>
        <taxon>Malacostraca</taxon>
        <taxon>Eumalacostraca</taxon>
        <taxon>Eucarida</taxon>
        <taxon>Decapoda</taxon>
        <taxon>Pleocyemata</taxon>
        <taxon>Astacidea</taxon>
        <taxon>Nephropoidea</taxon>
        <taxon>Nephropidae</taxon>
        <taxon>Homarus</taxon>
    </lineage>
</organism>
<feature type="compositionally biased region" description="Polar residues" evidence="13">
    <location>
        <begin position="241"/>
        <end position="258"/>
    </location>
</feature>
<feature type="non-terminal residue" evidence="15">
    <location>
        <position position="739"/>
    </location>
</feature>
<feature type="compositionally biased region" description="Polar residues" evidence="13">
    <location>
        <begin position="410"/>
        <end position="447"/>
    </location>
</feature>
<dbReference type="GO" id="GO:0015280">
    <property type="term" value="F:ligand-gated sodium channel activity"/>
    <property type="evidence" value="ECO:0007669"/>
    <property type="project" value="TreeGrafter"/>
</dbReference>
<keyword evidence="3 12" id="KW-0813">Transport</keyword>
<dbReference type="PANTHER" id="PTHR11690:SF248">
    <property type="entry name" value="PICKPOCKET 17, ISOFORM A"/>
    <property type="match status" value="1"/>
</dbReference>
<dbReference type="Proteomes" id="UP000747542">
    <property type="component" value="Unassembled WGS sequence"/>
</dbReference>
<evidence type="ECO:0000256" key="3">
    <source>
        <dbReference type="ARBA" id="ARBA00022448"/>
    </source>
</evidence>
<feature type="transmembrane region" description="Helical" evidence="14">
    <location>
        <begin position="55"/>
        <end position="76"/>
    </location>
</feature>
<feature type="compositionally biased region" description="Polar residues" evidence="13">
    <location>
        <begin position="342"/>
        <end position="392"/>
    </location>
</feature>
<comment type="caution">
    <text evidence="15">The sequence shown here is derived from an EMBL/GenBank/DDBJ whole genome shotgun (WGS) entry which is preliminary data.</text>
</comment>
<evidence type="ECO:0000313" key="16">
    <source>
        <dbReference type="Proteomes" id="UP000747542"/>
    </source>
</evidence>
<comment type="subcellular location">
    <subcellularLocation>
        <location evidence="1">Membrane</location>
        <topology evidence="1">Multi-pass membrane protein</topology>
    </subcellularLocation>
</comment>
<feature type="compositionally biased region" description="Polar residues" evidence="13">
    <location>
        <begin position="286"/>
        <end position="305"/>
    </location>
</feature>
<evidence type="ECO:0000256" key="8">
    <source>
        <dbReference type="ARBA" id="ARBA00023065"/>
    </source>
</evidence>
<feature type="compositionally biased region" description="Low complexity" evidence="13">
    <location>
        <begin position="496"/>
        <end position="509"/>
    </location>
</feature>
<evidence type="ECO:0000256" key="5">
    <source>
        <dbReference type="ARBA" id="ARBA00022692"/>
    </source>
</evidence>
<keyword evidence="6 14" id="KW-1133">Transmembrane helix</keyword>
<feature type="region of interest" description="Disordered" evidence="13">
    <location>
        <begin position="342"/>
        <end position="687"/>
    </location>
</feature>
<evidence type="ECO:0000256" key="14">
    <source>
        <dbReference type="SAM" id="Phobius"/>
    </source>
</evidence>
<evidence type="ECO:0000256" key="6">
    <source>
        <dbReference type="ARBA" id="ARBA00022989"/>
    </source>
</evidence>
<keyword evidence="11 12" id="KW-0407">Ion channel</keyword>
<feature type="compositionally biased region" description="Polar residues" evidence="13">
    <location>
        <begin position="465"/>
        <end position="475"/>
    </location>
</feature>
<dbReference type="Pfam" id="PF00858">
    <property type="entry name" value="ASC"/>
    <property type="match status" value="1"/>
</dbReference>
<evidence type="ECO:0000256" key="1">
    <source>
        <dbReference type="ARBA" id="ARBA00004141"/>
    </source>
</evidence>
<evidence type="ECO:0000256" key="7">
    <source>
        <dbReference type="ARBA" id="ARBA00023053"/>
    </source>
</evidence>
<keyword evidence="9 14" id="KW-0472">Membrane</keyword>
<evidence type="ECO:0000256" key="4">
    <source>
        <dbReference type="ARBA" id="ARBA00022461"/>
    </source>
</evidence>
<dbReference type="AlphaFoldDB" id="A0A8J5NCH7"/>
<keyword evidence="5 12" id="KW-0812">Transmembrane</keyword>
<dbReference type="InterPro" id="IPR001873">
    <property type="entry name" value="ENaC"/>
</dbReference>
<reference evidence="15" key="1">
    <citation type="journal article" date="2021" name="Sci. Adv.">
        <title>The American lobster genome reveals insights on longevity, neural, and immune adaptations.</title>
        <authorList>
            <person name="Polinski J.M."/>
            <person name="Zimin A.V."/>
            <person name="Clark K.F."/>
            <person name="Kohn A.B."/>
            <person name="Sadowski N."/>
            <person name="Timp W."/>
            <person name="Ptitsyn A."/>
            <person name="Khanna P."/>
            <person name="Romanova D.Y."/>
            <person name="Williams P."/>
            <person name="Greenwood S.J."/>
            <person name="Moroz L.L."/>
            <person name="Walt D.R."/>
            <person name="Bodnar A.G."/>
        </authorList>
    </citation>
    <scope>NUCLEOTIDE SEQUENCE</scope>
    <source>
        <strain evidence="15">GMGI-L3</strain>
    </source>
</reference>
<keyword evidence="10 12" id="KW-0739">Sodium transport</keyword>
<dbReference type="GO" id="GO:0005886">
    <property type="term" value="C:plasma membrane"/>
    <property type="evidence" value="ECO:0007669"/>
    <property type="project" value="TreeGrafter"/>
</dbReference>
<comment type="similarity">
    <text evidence="2 12">Belongs to the amiloride-sensitive sodium channel (TC 1.A.6) family.</text>
</comment>
<evidence type="ECO:0000313" key="15">
    <source>
        <dbReference type="EMBL" id="KAG7176906.1"/>
    </source>
</evidence>
<keyword evidence="8 12" id="KW-0406">Ion transport</keyword>
<dbReference type="EMBL" id="JAHLQT010002534">
    <property type="protein sequence ID" value="KAG7176906.1"/>
    <property type="molecule type" value="Genomic_DNA"/>
</dbReference>
<protein>
    <submittedName>
        <fullName evidence="15">Endo-1-4-beta-xylanase B-like 1</fullName>
    </submittedName>
</protein>
<dbReference type="PANTHER" id="PTHR11690">
    <property type="entry name" value="AMILORIDE-SENSITIVE SODIUM CHANNEL-RELATED"/>
    <property type="match status" value="1"/>
</dbReference>
<feature type="compositionally biased region" description="Polar residues" evidence="13">
    <location>
        <begin position="485"/>
        <end position="495"/>
    </location>
</feature>
<proteinExistence type="inferred from homology"/>
<feature type="compositionally biased region" description="Polar residues" evidence="13">
    <location>
        <begin position="568"/>
        <end position="637"/>
    </location>
</feature>
<sequence length="739" mass="77974">DKTAMGVPRDRRREVLVPRLTYRMVVRDTWSVFWRNTSIPAISNAGHSNHRVQRFLWLLLFCVGISLTIKDVIGVFTDYANHPYTTQVNLLHKSSVEFPAVTICNHNRLSCKKLTSVMLQRLSENCKYSEDLVALYNLSRCGVDTLTCDSVRKIYYSHYRDFNEDIPEILRVNDQCLDCQNILDSFRSACIESLEHEHERHPMTDMEFLWKNLNCYQTLTATSQNSAEELLRIPQSLGTCLNNNQDSRMPREGNSQPTGDYVSPKDSEVTVSSNPGEDSGLPGTSDPLQGTVTNGGSYPSTPTGLTSITHAVSHSSDGALGFKVSFGPAGGFGPIDGSTPTITAGSDLITPTGSDLTTPAGSDLTTPAGTDLTTPAGTDLTTPVGTDLTTPAGSDLTPVGTDLATPAGSDLTTPVGSDLTTPVGTDLTTPAGTDLTTPIGTDLTTPVGSDLTPIGTDLATPAGSDLTTPGGSDLTTPAGADLTTPADSDLTTQGGSDLTTPPDSDLTTPAGSDLTTPADSDLTTPAGTDLTTPVGTDLTTPAGSDLTPVGTDLATPAGSDLTAPAGSDLTTPAGTDFTTPAGSDLTTPFGSDLTTPAGSDLTTPFGSDLTTPAGSDLTTPFGSDLTTPASSDLTTPTDLRFTKTAGSDSSSSSDPVTRRKRQIQDERYEFPFGDGPLDADGPFRPQNTETLLPSQLHNLKMNFLAAYMHMPPTLQKEIGYSFNELVLDCDYMGYKCTNE</sequence>
<feature type="compositionally biased region" description="Polar residues" evidence="13">
    <location>
        <begin position="513"/>
        <end position="542"/>
    </location>
</feature>
<dbReference type="SUPFAM" id="SSF69349">
    <property type="entry name" value="Phage fibre proteins"/>
    <property type="match status" value="3"/>
</dbReference>
<evidence type="ECO:0000256" key="13">
    <source>
        <dbReference type="SAM" id="MobiDB-lite"/>
    </source>
</evidence>
<gene>
    <name evidence="15" type="primary">xynB-L1</name>
    <name evidence="15" type="ORF">Hamer_G000108</name>
</gene>
<keyword evidence="4 12" id="KW-0894">Sodium channel</keyword>
<name>A0A8J5NCH7_HOMAM</name>
<keyword evidence="16" id="KW-1185">Reference proteome</keyword>
<evidence type="ECO:0000256" key="12">
    <source>
        <dbReference type="RuleBase" id="RU000679"/>
    </source>
</evidence>
<feature type="region of interest" description="Disordered" evidence="13">
    <location>
        <begin position="241"/>
        <end position="305"/>
    </location>
</feature>
<evidence type="ECO:0000256" key="10">
    <source>
        <dbReference type="ARBA" id="ARBA00023201"/>
    </source>
</evidence>
<evidence type="ECO:0000256" key="11">
    <source>
        <dbReference type="ARBA" id="ARBA00023303"/>
    </source>
</evidence>
<keyword evidence="7" id="KW-0915">Sodium</keyword>
<evidence type="ECO:0000256" key="2">
    <source>
        <dbReference type="ARBA" id="ARBA00007193"/>
    </source>
</evidence>
<accession>A0A8J5NCH7</accession>
<feature type="non-terminal residue" evidence="15">
    <location>
        <position position="1"/>
    </location>
</feature>
<evidence type="ECO:0000256" key="9">
    <source>
        <dbReference type="ARBA" id="ARBA00023136"/>
    </source>
</evidence>